<keyword evidence="3 16" id="KW-1003">Cell membrane</keyword>
<comment type="caution">
    <text evidence="19">The sequence shown here is derived from an EMBL/GenBank/DDBJ whole genome shotgun (WGS) entry which is preliminary data.</text>
</comment>
<feature type="compositionally biased region" description="Basic residues" evidence="17">
    <location>
        <begin position="37"/>
        <end position="46"/>
    </location>
</feature>
<evidence type="ECO:0000259" key="18">
    <source>
        <dbReference type="Pfam" id="PF00122"/>
    </source>
</evidence>
<feature type="transmembrane region" description="Helical" evidence="16">
    <location>
        <begin position="713"/>
        <end position="738"/>
    </location>
</feature>
<dbReference type="InterPro" id="IPR008250">
    <property type="entry name" value="ATPase_P-typ_transduc_dom_A_sf"/>
</dbReference>
<dbReference type="HAMAP" id="MF_00285">
    <property type="entry name" value="KdpB"/>
    <property type="match status" value="1"/>
</dbReference>
<keyword evidence="9 16" id="KW-0067">ATP-binding</keyword>
<feature type="transmembrane region" description="Helical" evidence="16">
    <location>
        <begin position="74"/>
        <end position="92"/>
    </location>
</feature>
<feature type="active site" description="4-aspartylphosphate intermediate" evidence="16">
    <location>
        <position position="356"/>
    </location>
</feature>
<dbReference type="InterPro" id="IPR001757">
    <property type="entry name" value="P_typ_ATPase"/>
</dbReference>
<keyword evidence="5 16" id="KW-0597">Phosphoprotein</keyword>
<dbReference type="EMBL" id="CAJPVI010000058">
    <property type="protein sequence ID" value="CAG2159401.1"/>
    <property type="molecule type" value="Genomic_DNA"/>
</dbReference>
<accession>A0ABM8TSQ9</accession>
<evidence type="ECO:0000256" key="16">
    <source>
        <dbReference type="HAMAP-Rule" id="MF_00285"/>
    </source>
</evidence>
<evidence type="ECO:0000256" key="10">
    <source>
        <dbReference type="ARBA" id="ARBA00022842"/>
    </source>
</evidence>
<dbReference type="Gene3D" id="3.40.1110.10">
    <property type="entry name" value="Calcium-transporting ATPase, cytoplasmic domain N"/>
    <property type="match status" value="1"/>
</dbReference>
<feature type="binding site" evidence="16">
    <location>
        <position position="575"/>
    </location>
    <ligand>
        <name>Mg(2+)</name>
        <dbReference type="ChEBI" id="CHEBI:18420"/>
    </ligand>
</feature>
<dbReference type="NCBIfam" id="TIGR01497">
    <property type="entry name" value="kdpB"/>
    <property type="match status" value="1"/>
</dbReference>
<comment type="subcellular location">
    <subcellularLocation>
        <location evidence="16">Cell membrane</location>
        <topology evidence="16">Multi-pass membrane protein</topology>
    </subcellularLocation>
    <subcellularLocation>
        <location evidence="1">Membrane</location>
    </subcellularLocation>
</comment>
<evidence type="ECO:0000256" key="15">
    <source>
        <dbReference type="ARBA" id="ARBA00023136"/>
    </source>
</evidence>
<dbReference type="Pfam" id="PF00122">
    <property type="entry name" value="E1-E2_ATPase"/>
    <property type="match status" value="1"/>
</dbReference>
<evidence type="ECO:0000256" key="17">
    <source>
        <dbReference type="SAM" id="MobiDB-lite"/>
    </source>
</evidence>
<dbReference type="PROSITE" id="PS00154">
    <property type="entry name" value="ATPASE_E1_E2"/>
    <property type="match status" value="1"/>
</dbReference>
<dbReference type="EC" id="7.2.2.6" evidence="16"/>
<dbReference type="GO" id="GO:0005524">
    <property type="term" value="F:ATP binding"/>
    <property type="evidence" value="ECO:0007669"/>
    <property type="project" value="UniProtKB-KW"/>
</dbReference>
<dbReference type="Gene3D" id="2.70.150.10">
    <property type="entry name" value="Calcium-transporting ATPase, cytoplasmic transduction domain A"/>
    <property type="match status" value="1"/>
</dbReference>
<dbReference type="Proteomes" id="UP000672657">
    <property type="component" value="Unassembled WGS sequence"/>
</dbReference>
<feature type="binding site" evidence="16">
    <location>
        <position position="448"/>
    </location>
    <ligand>
        <name>ATP</name>
        <dbReference type="ChEBI" id="CHEBI:30616"/>
    </ligand>
</feature>
<evidence type="ECO:0000256" key="13">
    <source>
        <dbReference type="ARBA" id="ARBA00022989"/>
    </source>
</evidence>
<dbReference type="CDD" id="cd02078">
    <property type="entry name" value="P-type_ATPase_K"/>
    <property type="match status" value="1"/>
</dbReference>
<evidence type="ECO:0000256" key="6">
    <source>
        <dbReference type="ARBA" id="ARBA00022692"/>
    </source>
</evidence>
<feature type="region of interest" description="Disordered" evidence="17">
    <location>
        <begin position="1"/>
        <end position="46"/>
    </location>
</feature>
<evidence type="ECO:0000256" key="3">
    <source>
        <dbReference type="ARBA" id="ARBA00022475"/>
    </source>
</evidence>
<dbReference type="InterPro" id="IPR018303">
    <property type="entry name" value="ATPase_P-typ_P_site"/>
</dbReference>
<sequence>MQQESMATQDKTGGAASRTSASAAKAAQPSGVANRPHGQHPHRPPRRGMFAAELVKPALLAAVKKLSPRDQVRNPVMFVVYVGSILTTILFLKALASPVAGGESAGFILAVSVWLWFTVLFANFAEALAEGRSKQQAESLRGLKTTAMAHVLVDGKRGGAMETRAATTLRRGDIVHVQAGDMIPGDGEVIEGVASVDESAITGESAPVIRESGGDFSSVTGGTRVLSDWIVVRITTNPGESFIDRMISMVEGAKRQKTPNELALTILLVGLTIVLLLATATLLPFSLYSVLVTKAGMPVTITVLVALLVCLIPTTIGGLLSAIGVAGMSRMMEANVIATSGRAVEAAGDVDVLLLDKTGTITHGNRQAARFVPAPGISAQQLAQAAWLSSLADETPEGRSIVTLARQQQGVAAPDMAVLRPVFVPFTAQTRMSGVDLRNDDSERIVRKGAADAVRRFVTERAGKFPDAVMQAVDDVARAGSTPLVVAEESDGNVRVLGVVELKDIVKTGIRERFAELRKMGIKTVMITGDNRLTAATIAAEAGVDDFLAEATPEAKLKLIRQYQGEGRLVAMTGDGTNDAPALAQADVAVAMNSGTQAAKEAGNMVDLDSNPTKLIEIVEIGKQMLMTRGSLTTFSVANDIAKYFAIIPAAFATTYPQLNLLNVMGLSTPASAIMSAVIFNALIIVALIPLALKGVAYRPLGAAVLLRRNLLIYGLGGILVPFVGIKLIDMALALLGWV</sequence>
<keyword evidence="13 16" id="KW-1133">Transmembrane helix</keyword>
<reference evidence="19 20" key="1">
    <citation type="submission" date="2021-03" db="EMBL/GenBank/DDBJ databases">
        <authorList>
            <person name="Peeters C."/>
        </authorList>
    </citation>
    <scope>NUCLEOTIDE SEQUENCE [LARGE SCALE GENOMIC DNA]</scope>
    <source>
        <strain evidence="19 20">LMG 26411</strain>
    </source>
</reference>
<feature type="transmembrane region" description="Helical" evidence="16">
    <location>
        <begin position="262"/>
        <end position="287"/>
    </location>
</feature>
<dbReference type="SFLD" id="SFLDG00002">
    <property type="entry name" value="C1.7:_P-type_atpase_like"/>
    <property type="match status" value="1"/>
</dbReference>
<dbReference type="InterPro" id="IPR023214">
    <property type="entry name" value="HAD_sf"/>
</dbReference>
<comment type="subunit">
    <text evidence="16">The system is composed of three essential subunits: KdpA, KdpB and KdpC.</text>
</comment>
<keyword evidence="12 16" id="KW-1278">Translocase</keyword>
<keyword evidence="8 16" id="KW-0547">Nucleotide-binding</keyword>
<dbReference type="SUPFAM" id="SSF81653">
    <property type="entry name" value="Calcium ATPase, transduction domain A"/>
    <property type="match status" value="1"/>
</dbReference>
<dbReference type="PANTHER" id="PTHR43743:SF1">
    <property type="entry name" value="POTASSIUM-TRANSPORTING ATPASE ATP-BINDING SUBUNIT"/>
    <property type="match status" value="1"/>
</dbReference>
<evidence type="ECO:0000256" key="12">
    <source>
        <dbReference type="ARBA" id="ARBA00022967"/>
    </source>
</evidence>
<comment type="similarity">
    <text evidence="16">Belongs to the cation transport ATPase (P-type) (TC 3.A.3) family. Type IA subfamily.</text>
</comment>
<evidence type="ECO:0000256" key="11">
    <source>
        <dbReference type="ARBA" id="ARBA00022958"/>
    </source>
</evidence>
<evidence type="ECO:0000256" key="9">
    <source>
        <dbReference type="ARBA" id="ARBA00022840"/>
    </source>
</evidence>
<name>A0ABM8TSQ9_9BURK</name>
<dbReference type="PANTHER" id="PTHR43743">
    <property type="entry name" value="POTASSIUM-TRANSPORTING ATPASE ATP-BINDING SUBUNIT"/>
    <property type="match status" value="1"/>
</dbReference>
<feature type="transmembrane region" description="Helical" evidence="16">
    <location>
        <begin position="299"/>
        <end position="323"/>
    </location>
</feature>
<feature type="binding site" evidence="16">
    <location>
        <begin position="426"/>
        <end position="433"/>
    </location>
    <ligand>
        <name>ATP</name>
        <dbReference type="ChEBI" id="CHEBI:30616"/>
    </ligand>
</feature>
<keyword evidence="7 16" id="KW-0479">Metal-binding</keyword>
<dbReference type="SFLD" id="SFLDS00003">
    <property type="entry name" value="Haloacid_Dehalogenase"/>
    <property type="match status" value="1"/>
</dbReference>
<evidence type="ECO:0000256" key="8">
    <source>
        <dbReference type="ARBA" id="ARBA00022741"/>
    </source>
</evidence>
<evidence type="ECO:0000256" key="5">
    <source>
        <dbReference type="ARBA" id="ARBA00022553"/>
    </source>
</evidence>
<keyword evidence="14 16" id="KW-0406">Ion transport</keyword>
<dbReference type="SUPFAM" id="SSF56784">
    <property type="entry name" value="HAD-like"/>
    <property type="match status" value="1"/>
</dbReference>
<dbReference type="InterPro" id="IPR023298">
    <property type="entry name" value="ATPase_P-typ_TM_dom_sf"/>
</dbReference>
<keyword evidence="11 16" id="KW-0630">Potassium</keyword>
<dbReference type="InterPro" id="IPR059000">
    <property type="entry name" value="ATPase_P-type_domA"/>
</dbReference>
<keyword evidence="2 16" id="KW-0813">Transport</keyword>
<evidence type="ECO:0000256" key="1">
    <source>
        <dbReference type="ARBA" id="ARBA00004370"/>
    </source>
</evidence>
<proteinExistence type="inferred from homology"/>
<dbReference type="Pfam" id="PF00702">
    <property type="entry name" value="Hydrolase"/>
    <property type="match status" value="1"/>
</dbReference>
<feature type="compositionally biased region" description="Low complexity" evidence="17">
    <location>
        <begin position="15"/>
        <end position="36"/>
    </location>
</feature>
<keyword evidence="10 16" id="KW-0460">Magnesium</keyword>
<dbReference type="InterPro" id="IPR006391">
    <property type="entry name" value="P-type_ATPase_bsu_IA"/>
</dbReference>
<feature type="transmembrane region" description="Helical" evidence="16">
    <location>
        <begin position="104"/>
        <end position="125"/>
    </location>
</feature>
<evidence type="ECO:0000256" key="14">
    <source>
        <dbReference type="ARBA" id="ARBA00023065"/>
    </source>
</evidence>
<dbReference type="SFLD" id="SFLDF00027">
    <property type="entry name" value="p-type_atpase"/>
    <property type="match status" value="1"/>
</dbReference>
<dbReference type="Gene3D" id="3.40.50.1000">
    <property type="entry name" value="HAD superfamily/HAD-like"/>
    <property type="match status" value="1"/>
</dbReference>
<gene>
    <name evidence="19" type="primary">kdpB_2</name>
    <name evidence="16" type="synonym">kdpB</name>
    <name evidence="19" type="ORF">LMG26411_06674</name>
</gene>
<comment type="catalytic activity">
    <reaction evidence="16">
        <text>K(+)(out) + ATP + H2O = K(+)(in) + ADP + phosphate + H(+)</text>
        <dbReference type="Rhea" id="RHEA:16777"/>
        <dbReference type="ChEBI" id="CHEBI:15377"/>
        <dbReference type="ChEBI" id="CHEBI:15378"/>
        <dbReference type="ChEBI" id="CHEBI:29103"/>
        <dbReference type="ChEBI" id="CHEBI:30616"/>
        <dbReference type="ChEBI" id="CHEBI:43474"/>
        <dbReference type="ChEBI" id="CHEBI:456216"/>
        <dbReference type="EC" id="7.2.2.6"/>
    </reaction>
</comment>
<dbReference type="InterPro" id="IPR023299">
    <property type="entry name" value="ATPase_P-typ_cyto_dom_N"/>
</dbReference>
<feature type="binding site" evidence="16">
    <location>
        <position position="579"/>
    </location>
    <ligand>
        <name>Mg(2+)</name>
        <dbReference type="ChEBI" id="CHEBI:18420"/>
    </ligand>
</feature>
<dbReference type="InterPro" id="IPR044492">
    <property type="entry name" value="P_typ_ATPase_HD_dom"/>
</dbReference>
<feature type="binding site" evidence="16">
    <location>
        <position position="397"/>
    </location>
    <ligand>
        <name>ATP</name>
        <dbReference type="ChEBI" id="CHEBI:30616"/>
    </ligand>
</feature>
<organism evidence="19 20">
    <name type="scientific">Cupriavidus numazuensis</name>
    <dbReference type="NCBI Taxonomy" id="221992"/>
    <lineage>
        <taxon>Bacteria</taxon>
        <taxon>Pseudomonadati</taxon>
        <taxon>Pseudomonadota</taxon>
        <taxon>Betaproteobacteria</taxon>
        <taxon>Burkholderiales</taxon>
        <taxon>Burkholderiaceae</taxon>
        <taxon>Cupriavidus</taxon>
    </lineage>
</organism>
<evidence type="ECO:0000313" key="20">
    <source>
        <dbReference type="Proteomes" id="UP000672657"/>
    </source>
</evidence>
<keyword evidence="20" id="KW-1185">Reference proteome</keyword>
<feature type="transmembrane region" description="Helical" evidence="16">
    <location>
        <begin position="632"/>
        <end position="653"/>
    </location>
</feature>
<keyword evidence="4 16" id="KW-0633">Potassium transport</keyword>
<dbReference type="NCBIfam" id="TIGR01494">
    <property type="entry name" value="ATPase_P-type"/>
    <property type="match status" value="2"/>
</dbReference>
<feature type="compositionally biased region" description="Polar residues" evidence="17">
    <location>
        <begin position="1"/>
        <end position="11"/>
    </location>
</feature>
<evidence type="ECO:0000256" key="7">
    <source>
        <dbReference type="ARBA" id="ARBA00022723"/>
    </source>
</evidence>
<keyword evidence="15 16" id="KW-0472">Membrane</keyword>
<feature type="domain" description="P-type ATPase A" evidence="18">
    <location>
        <begin position="149"/>
        <end position="251"/>
    </location>
</feature>
<protein>
    <recommendedName>
        <fullName evidence="16">Potassium-transporting ATPase ATP-binding subunit</fullName>
        <ecNumber evidence="16">7.2.2.6</ecNumber>
    </recommendedName>
    <alternativeName>
        <fullName evidence="16">ATP phosphohydrolase [potassium-transporting] B chain</fullName>
    </alternativeName>
    <alternativeName>
        <fullName evidence="16">Potassium-binding and translocating subunit B</fullName>
    </alternativeName>
    <alternativeName>
        <fullName evidence="16">Potassium-translocating ATPase B chain</fullName>
    </alternativeName>
</protein>
<feature type="transmembrane region" description="Helical" evidence="16">
    <location>
        <begin position="673"/>
        <end position="693"/>
    </location>
</feature>
<evidence type="ECO:0000256" key="4">
    <source>
        <dbReference type="ARBA" id="ARBA00022538"/>
    </source>
</evidence>
<evidence type="ECO:0000313" key="19">
    <source>
        <dbReference type="EMBL" id="CAG2159401.1"/>
    </source>
</evidence>
<dbReference type="SUPFAM" id="SSF81665">
    <property type="entry name" value="Calcium ATPase, transmembrane domain M"/>
    <property type="match status" value="1"/>
</dbReference>
<dbReference type="InterPro" id="IPR036412">
    <property type="entry name" value="HAD-like_sf"/>
</dbReference>
<comment type="function">
    <text evidence="16">Part of the high-affinity ATP-driven potassium transport (or Kdp) system, which catalyzes the hydrolysis of ATP coupled with the electrogenic transport of potassium into the cytoplasm. This subunit is responsible for energy coupling to the transport system and for the release of the potassium ions to the cytoplasm.</text>
</comment>
<keyword evidence="6 16" id="KW-0812">Transmembrane</keyword>
<evidence type="ECO:0000256" key="2">
    <source>
        <dbReference type="ARBA" id="ARBA00022448"/>
    </source>
</evidence>
<dbReference type="PRINTS" id="PR00119">
    <property type="entry name" value="CATATPASE"/>
</dbReference>
<feature type="binding site" evidence="16">
    <location>
        <position position="393"/>
    </location>
    <ligand>
        <name>ATP</name>
        <dbReference type="ChEBI" id="CHEBI:30616"/>
    </ligand>
</feature>